<dbReference type="GO" id="GO:0016020">
    <property type="term" value="C:membrane"/>
    <property type="evidence" value="ECO:0007669"/>
    <property type="project" value="TreeGrafter"/>
</dbReference>
<dbReference type="OMA" id="NRAKPCE"/>
<dbReference type="Gramene" id="OPUNC06G10650.1">
    <property type="protein sequence ID" value="OPUNC06G10650.1"/>
    <property type="gene ID" value="OPUNC06G10650"/>
</dbReference>
<dbReference type="PANTHER" id="PTHR24177:SF412">
    <property type="entry name" value="OS06G0285941 PROTEIN"/>
    <property type="match status" value="1"/>
</dbReference>
<dbReference type="STRING" id="4537.A0A0E0LAI3"/>
<evidence type="ECO:0000313" key="4">
    <source>
        <dbReference type="Proteomes" id="UP000026962"/>
    </source>
</evidence>
<name>A0A0E0LAI3_ORYPU</name>
<keyword evidence="4" id="KW-1185">Reference proteome</keyword>
<feature type="transmembrane region" description="Helical" evidence="1">
    <location>
        <begin position="146"/>
        <end position="171"/>
    </location>
</feature>
<keyword evidence="1" id="KW-1133">Transmembrane helix</keyword>
<evidence type="ECO:0000256" key="1">
    <source>
        <dbReference type="SAM" id="Phobius"/>
    </source>
</evidence>
<dbReference type="PANTHER" id="PTHR24177">
    <property type="entry name" value="CASKIN"/>
    <property type="match status" value="1"/>
</dbReference>
<dbReference type="Pfam" id="PF13962">
    <property type="entry name" value="PGG"/>
    <property type="match status" value="1"/>
</dbReference>
<organism evidence="3">
    <name type="scientific">Oryza punctata</name>
    <name type="common">Red rice</name>
    <dbReference type="NCBI Taxonomy" id="4537"/>
    <lineage>
        <taxon>Eukaryota</taxon>
        <taxon>Viridiplantae</taxon>
        <taxon>Streptophyta</taxon>
        <taxon>Embryophyta</taxon>
        <taxon>Tracheophyta</taxon>
        <taxon>Spermatophyta</taxon>
        <taxon>Magnoliopsida</taxon>
        <taxon>Liliopsida</taxon>
        <taxon>Poales</taxon>
        <taxon>Poaceae</taxon>
        <taxon>BOP clade</taxon>
        <taxon>Oryzoideae</taxon>
        <taxon>Oryzeae</taxon>
        <taxon>Oryzinae</taxon>
        <taxon>Oryza</taxon>
    </lineage>
</organism>
<keyword evidence="1" id="KW-0812">Transmembrane</keyword>
<dbReference type="AlphaFoldDB" id="A0A0E0LAI3"/>
<accession>A0A0E0LAI3</accession>
<feature type="domain" description="PGG" evidence="2">
    <location>
        <begin position="34"/>
        <end position="145"/>
    </location>
</feature>
<dbReference type="HOGENOM" id="CLU_1236765_0_0_1"/>
<proteinExistence type="predicted"/>
<reference evidence="3" key="1">
    <citation type="submission" date="2015-04" db="UniProtKB">
        <authorList>
            <consortium name="EnsemblPlants"/>
        </authorList>
    </citation>
    <scope>IDENTIFICATION</scope>
</reference>
<dbReference type="Proteomes" id="UP000026962">
    <property type="component" value="Chromosome 6"/>
</dbReference>
<feature type="transmembrane region" description="Helical" evidence="1">
    <location>
        <begin position="121"/>
        <end position="140"/>
    </location>
</feature>
<evidence type="ECO:0000259" key="2">
    <source>
        <dbReference type="Pfam" id="PF13962"/>
    </source>
</evidence>
<dbReference type="EnsemblPlants" id="OPUNC06G10650.1">
    <property type="protein sequence ID" value="OPUNC06G10650.1"/>
    <property type="gene ID" value="OPUNC06G10650"/>
</dbReference>
<feature type="transmembrane region" description="Helical" evidence="1">
    <location>
        <begin position="91"/>
        <end position="109"/>
    </location>
</feature>
<dbReference type="InterPro" id="IPR026961">
    <property type="entry name" value="PGG_dom"/>
</dbReference>
<evidence type="ECO:0000313" key="3">
    <source>
        <dbReference type="EnsemblPlants" id="OPUNC06G10650.1"/>
    </source>
</evidence>
<keyword evidence="1" id="KW-0472">Membrane</keyword>
<reference evidence="3" key="2">
    <citation type="submission" date="2018-05" db="EMBL/GenBank/DDBJ databases">
        <title>OpunRS2 (Oryza punctata Reference Sequence Version 2).</title>
        <authorList>
            <person name="Zhang J."/>
            <person name="Kudrna D."/>
            <person name="Lee S."/>
            <person name="Talag J."/>
            <person name="Welchert J."/>
            <person name="Wing R.A."/>
        </authorList>
    </citation>
    <scope>NUCLEOTIDE SEQUENCE [LARGE SCALE GENOMIC DNA]</scope>
</reference>
<protein>
    <recommendedName>
        <fullName evidence="2">PGG domain-containing protein</fullName>
    </recommendedName>
</protein>
<sequence length="224" mass="24414">MSSAPASSDTDGSRQQLTRVAVEGVDADADERIKWFKEMRGWLMVVATVAASVTYQAGLNPPGGFWQDDKEGFKPGNPVLRDKIRGRYQTFYYFNSTAFVTSLVIMVLLMSERFYRTEPKVVALMVTTFIDLASLVGAYIAGSTRYMSSCIYVIVIAGVAFLSVIAMGEVMEKVCKFFNRMSPCMAGCFPLPTGVQGRLLPVAGRDGLSAAAKEGEADHRSLSA</sequence>
<dbReference type="eggNOG" id="ENOG502SE38">
    <property type="taxonomic scope" value="Eukaryota"/>
</dbReference>